<dbReference type="eggNOG" id="KOG1242">
    <property type="taxonomic scope" value="Eukaryota"/>
</dbReference>
<accession>T0RUG0</accession>
<dbReference type="Gene3D" id="1.25.10.10">
    <property type="entry name" value="Leucine-rich Repeat Variant"/>
    <property type="match status" value="1"/>
</dbReference>
<proteinExistence type="predicted"/>
<evidence type="ECO:0000313" key="1">
    <source>
        <dbReference type="EMBL" id="EQC36073.1"/>
    </source>
</evidence>
<dbReference type="InParanoid" id="T0RUG0"/>
<protein>
    <submittedName>
        <fullName evidence="1">Uncharacterized protein</fullName>
    </submittedName>
</protein>
<dbReference type="SUPFAM" id="SSF48371">
    <property type="entry name" value="ARM repeat"/>
    <property type="match status" value="1"/>
</dbReference>
<dbReference type="RefSeq" id="XP_008610835.1">
    <property type="nucleotide sequence ID" value="XM_008612613.1"/>
</dbReference>
<keyword evidence="2" id="KW-1185">Reference proteome</keyword>
<dbReference type="GeneID" id="19947536"/>
<dbReference type="AlphaFoldDB" id="T0RUG0"/>
<dbReference type="EMBL" id="JH767149">
    <property type="protein sequence ID" value="EQC36073.1"/>
    <property type="molecule type" value="Genomic_DNA"/>
</dbReference>
<evidence type="ECO:0000313" key="2">
    <source>
        <dbReference type="Proteomes" id="UP000030762"/>
    </source>
</evidence>
<dbReference type="InterPro" id="IPR016024">
    <property type="entry name" value="ARM-type_fold"/>
</dbReference>
<dbReference type="InterPro" id="IPR011989">
    <property type="entry name" value="ARM-like"/>
</dbReference>
<dbReference type="VEuPathDB" id="FungiDB:SDRG_06809"/>
<dbReference type="Proteomes" id="UP000030762">
    <property type="component" value="Unassembled WGS sequence"/>
</dbReference>
<name>T0RUG0_SAPDV</name>
<sequence length="253" mass="27928">MPEGYCLGLAEVIQFSPKKQLEGFVERLVVALEDALYDALPEVRHAARDAFDVIHKTMGYRSIDELIPRLLKRITWVNDLAQECSRPSFTPHRILGAQCAIVTLREALLLSNSIQSHVATTLETPTITNVENDKQELEALRQRLLRKSMLAVTPAPIEYKEAIAGDGQPRADVVLRSSAPVRPCRSIVGDLGLLSTLQFPDTIASTLMAKCDAFGAPVMCRHNDMEADRGMLAHLGACMEHAPRQRSSRATTS</sequence>
<dbReference type="OrthoDB" id="5148094at2759"/>
<dbReference type="STRING" id="1156394.T0RUG0"/>
<gene>
    <name evidence="1" type="ORF">SDRG_06809</name>
</gene>
<organism evidence="1 2">
    <name type="scientific">Saprolegnia diclina (strain VS20)</name>
    <dbReference type="NCBI Taxonomy" id="1156394"/>
    <lineage>
        <taxon>Eukaryota</taxon>
        <taxon>Sar</taxon>
        <taxon>Stramenopiles</taxon>
        <taxon>Oomycota</taxon>
        <taxon>Saprolegniomycetes</taxon>
        <taxon>Saprolegniales</taxon>
        <taxon>Saprolegniaceae</taxon>
        <taxon>Saprolegnia</taxon>
    </lineage>
</organism>
<reference evidence="1 2" key="1">
    <citation type="submission" date="2012-04" db="EMBL/GenBank/DDBJ databases">
        <title>The Genome Sequence of Saprolegnia declina VS20.</title>
        <authorList>
            <consortium name="The Broad Institute Genome Sequencing Platform"/>
            <person name="Russ C."/>
            <person name="Nusbaum C."/>
            <person name="Tyler B."/>
            <person name="van West P."/>
            <person name="Dieguez-Uribeondo J."/>
            <person name="de Bruijn I."/>
            <person name="Tripathy S."/>
            <person name="Jiang R."/>
            <person name="Young S.K."/>
            <person name="Zeng Q."/>
            <person name="Gargeya S."/>
            <person name="Fitzgerald M."/>
            <person name="Haas B."/>
            <person name="Abouelleil A."/>
            <person name="Alvarado L."/>
            <person name="Arachchi H.M."/>
            <person name="Berlin A."/>
            <person name="Chapman S.B."/>
            <person name="Goldberg J."/>
            <person name="Griggs A."/>
            <person name="Gujja S."/>
            <person name="Hansen M."/>
            <person name="Howarth C."/>
            <person name="Imamovic A."/>
            <person name="Larimer J."/>
            <person name="McCowen C."/>
            <person name="Montmayeur A."/>
            <person name="Murphy C."/>
            <person name="Neiman D."/>
            <person name="Pearson M."/>
            <person name="Priest M."/>
            <person name="Roberts A."/>
            <person name="Saif S."/>
            <person name="Shea T."/>
            <person name="Sisk P."/>
            <person name="Sykes S."/>
            <person name="Wortman J."/>
            <person name="Nusbaum C."/>
            <person name="Birren B."/>
        </authorList>
    </citation>
    <scope>NUCLEOTIDE SEQUENCE [LARGE SCALE GENOMIC DNA]</scope>
    <source>
        <strain evidence="1 2">VS20</strain>
    </source>
</reference>